<organism evidence="4 6">
    <name type="scientific">Granulibacter bethesdensis</name>
    <dbReference type="NCBI Taxonomy" id="364410"/>
    <lineage>
        <taxon>Bacteria</taxon>
        <taxon>Pseudomonadati</taxon>
        <taxon>Pseudomonadota</taxon>
        <taxon>Alphaproteobacteria</taxon>
        <taxon>Acetobacterales</taxon>
        <taxon>Acetobacteraceae</taxon>
        <taxon>Granulibacter</taxon>
    </lineage>
</organism>
<evidence type="ECO:0000313" key="3">
    <source>
        <dbReference type="EMBL" id="AHJ61877.1"/>
    </source>
</evidence>
<name>A0A1L3RMU4_9PROT</name>
<accession>W6HYX0</accession>
<dbReference type="EMBL" id="CP018191">
    <property type="protein sequence ID" value="APH53352.1"/>
    <property type="molecule type" value="Genomic_DNA"/>
</dbReference>
<dbReference type="Proteomes" id="UP000182373">
    <property type="component" value="Chromosome"/>
</dbReference>
<evidence type="ECO:0000313" key="4">
    <source>
        <dbReference type="EMBL" id="APH53352.1"/>
    </source>
</evidence>
<accession>A0A1L3RMU4</accession>
<gene>
    <name evidence="3" type="ORF">GbCGDNIH3_5005</name>
    <name evidence="4" type="ORF">GbCGDNIH9_5005</name>
</gene>
<dbReference type="KEGG" id="gbh:GbCGDNIH2_5005"/>
<sequence length="57" mass="5907">MAGSVEGDGLMTCLRAFSLMVLLLGLGFGLTACGKRGAPSPPGPPDQITYPHTYPSR</sequence>
<reference evidence="5" key="1">
    <citation type="submission" date="2012-06" db="EMBL/GenBank/DDBJ databases">
        <title>Genome analysis of multiple Granulibacter bethesdensis isolates demonstrates substantial genome diversity.</title>
        <authorList>
            <person name="Greenberg D.E."/>
            <person name="Porcella S.F."/>
            <person name="Zarember K."/>
            <person name="Zelazny A.M."/>
            <person name="Bruno D."/>
            <person name="Martens C."/>
            <person name="Barbian K.D."/>
            <person name="Jaske E."/>
            <person name="Holland S.M."/>
        </authorList>
    </citation>
    <scope>NUCLEOTIDE SEQUENCE [LARGE SCALE GENOMIC DNA]</scope>
    <source>
        <strain evidence="5">CGDNIH3</strain>
    </source>
</reference>
<evidence type="ECO:0000256" key="2">
    <source>
        <dbReference type="SAM" id="Phobius"/>
    </source>
</evidence>
<evidence type="ECO:0000313" key="6">
    <source>
        <dbReference type="Proteomes" id="UP000182373"/>
    </source>
</evidence>
<dbReference type="AlphaFoldDB" id="A0A1L3RMU4"/>
<evidence type="ECO:0000313" key="5">
    <source>
        <dbReference type="Proteomes" id="UP000019438"/>
    </source>
</evidence>
<keyword evidence="2" id="KW-1133">Transmembrane helix</keyword>
<keyword evidence="2" id="KW-0472">Membrane</keyword>
<reference evidence="4" key="3">
    <citation type="submission" date="2017-08" db="EMBL/GenBank/DDBJ databases">
        <title>Comparative genomic and phenotypic analysis of Granulibacter bethesdensis clinical isolates from patients with chronic granulomatous disease.</title>
        <authorList>
            <person name="Zarember K.A."/>
            <person name="Porcella S.F."/>
            <person name="Chu J."/>
            <person name="Ding L."/>
            <person name="Dahlstrom E."/>
            <person name="Barbian K."/>
            <person name="Martens C."/>
            <person name="Sykora L."/>
            <person name="Kramer S."/>
            <person name="Pettinato A.M."/>
            <person name="Hong H."/>
            <person name="Wald G."/>
            <person name="Berg L.J."/>
            <person name="Rogge L.S."/>
            <person name="Greenberg D.E."/>
            <person name="Falcone E.L."/>
            <person name="Neves J.F."/>
            <person name="Simoes M.J."/>
            <person name="Casal M."/>
            <person name="Rodriguez-Lopez F.C."/>
            <person name="Zelazny A.M."/>
            <person name="Gallin J.I."/>
            <person name="Holland S.M."/>
        </authorList>
    </citation>
    <scope>NUCLEOTIDE SEQUENCE</scope>
    <source>
        <strain evidence="3">NIH3.1</strain>
        <strain evidence="4">NIH9.1</strain>
    </source>
</reference>
<keyword evidence="2" id="KW-0812">Transmembrane</keyword>
<evidence type="ECO:0000256" key="1">
    <source>
        <dbReference type="SAM" id="MobiDB-lite"/>
    </source>
</evidence>
<dbReference type="KEGG" id="gbc:GbCGDNIH3_5005"/>
<dbReference type="Proteomes" id="UP000019438">
    <property type="component" value="Chromosome"/>
</dbReference>
<feature type="region of interest" description="Disordered" evidence="1">
    <location>
        <begin position="35"/>
        <end position="57"/>
    </location>
</feature>
<feature type="transmembrane region" description="Helical" evidence="2">
    <location>
        <begin position="14"/>
        <end position="33"/>
    </location>
</feature>
<reference evidence="6" key="2">
    <citation type="submission" date="2016-11" db="EMBL/GenBank/DDBJ databases">
        <title>Comparative genomic and phenotypic analysis of Granulibacter bethesdensis clinical isolates from patients with chronic granulomatous disease.</title>
        <authorList>
            <person name="Zarember K.A."/>
            <person name="Porcella S.F."/>
            <person name="Chu J."/>
            <person name="Ding L."/>
            <person name="Dahlstrom E."/>
            <person name="Barbian K."/>
            <person name="Martens C."/>
            <person name="Sykora L."/>
            <person name="Kramer S."/>
            <person name="Pettinato A.M."/>
            <person name="Hong H."/>
            <person name="Wald G."/>
            <person name="Berg L.J."/>
            <person name="Rogge L.S."/>
            <person name="Greenberg D.E."/>
            <person name="Falcone E.L."/>
            <person name="Neves J.F."/>
            <person name="Simoes M.J."/>
            <person name="Casal M."/>
            <person name="Rodriguez-Lopez F.C."/>
            <person name="Zelazny A."/>
            <person name="Gallin J.I."/>
            <person name="Holland S.M."/>
        </authorList>
    </citation>
    <scope>NUCLEOTIDE SEQUENCE [LARGE SCALE GENOMIC DNA]</scope>
    <source>
        <strain evidence="6">NIH9.1</strain>
    </source>
</reference>
<dbReference type="EMBL" id="CP003181">
    <property type="protein sequence ID" value="AHJ61877.1"/>
    <property type="molecule type" value="Genomic_DNA"/>
</dbReference>
<proteinExistence type="predicted"/>
<protein>
    <submittedName>
        <fullName evidence="4">Uncharacterized protein</fullName>
    </submittedName>
</protein>